<dbReference type="EMBL" id="BARS01000414">
    <property type="protein sequence ID" value="GAF76955.1"/>
    <property type="molecule type" value="Genomic_DNA"/>
</dbReference>
<dbReference type="AlphaFoldDB" id="X0TLK7"/>
<evidence type="ECO:0000313" key="1">
    <source>
        <dbReference type="EMBL" id="GAF76955.1"/>
    </source>
</evidence>
<organism evidence="1">
    <name type="scientific">marine sediment metagenome</name>
    <dbReference type="NCBI Taxonomy" id="412755"/>
    <lineage>
        <taxon>unclassified sequences</taxon>
        <taxon>metagenomes</taxon>
        <taxon>ecological metagenomes</taxon>
    </lineage>
</organism>
<feature type="non-terminal residue" evidence="1">
    <location>
        <position position="1"/>
    </location>
</feature>
<name>X0TLK7_9ZZZZ</name>
<accession>X0TLK7</accession>
<protein>
    <submittedName>
        <fullName evidence="1">Uncharacterized protein</fullName>
    </submittedName>
</protein>
<gene>
    <name evidence="1" type="ORF">S01H1_01029</name>
</gene>
<reference evidence="1" key="1">
    <citation type="journal article" date="2014" name="Front. Microbiol.">
        <title>High frequency of phylogenetically diverse reductive dehalogenase-homologous genes in deep subseafloor sedimentary metagenomes.</title>
        <authorList>
            <person name="Kawai M."/>
            <person name="Futagami T."/>
            <person name="Toyoda A."/>
            <person name="Takaki Y."/>
            <person name="Nishi S."/>
            <person name="Hori S."/>
            <person name="Arai W."/>
            <person name="Tsubouchi T."/>
            <person name="Morono Y."/>
            <person name="Uchiyama I."/>
            <person name="Ito T."/>
            <person name="Fujiyama A."/>
            <person name="Inagaki F."/>
            <person name="Takami H."/>
        </authorList>
    </citation>
    <scope>NUCLEOTIDE SEQUENCE</scope>
    <source>
        <strain evidence="1">Expedition CK06-06</strain>
    </source>
</reference>
<proteinExistence type="predicted"/>
<sequence length="128" mass="15269">EIIFIPEEVSRYVEEEDENLREELPDWQKEGVKLAQEILLKKSDRYINIPEGPPCNGYDLMVEFVEKVEDELLREKLSIALDGKGAFRRFKNVIADYPDYREKWFKFRDERINKKVIEWLNSVGTESI</sequence>
<comment type="caution">
    <text evidence="1">The sequence shown here is derived from an EMBL/GenBank/DDBJ whole genome shotgun (WGS) entry which is preliminary data.</text>
</comment>
<dbReference type="InterPro" id="IPR005361">
    <property type="entry name" value="UPF0158"/>
</dbReference>
<dbReference type="Pfam" id="PF03682">
    <property type="entry name" value="UPF0158"/>
    <property type="match status" value="1"/>
</dbReference>